<protein>
    <submittedName>
        <fullName evidence="1">Uncharacterized protein</fullName>
    </submittedName>
</protein>
<gene>
    <name evidence="1" type="ORF">H8S17_04035</name>
</gene>
<comment type="caution">
    <text evidence="1">The sequence shown here is derived from an EMBL/GenBank/DDBJ whole genome shotgun (WGS) entry which is preliminary data.</text>
</comment>
<evidence type="ECO:0000313" key="1">
    <source>
        <dbReference type="EMBL" id="MBC5713390.1"/>
    </source>
</evidence>
<reference evidence="1" key="1">
    <citation type="submission" date="2020-08" db="EMBL/GenBank/DDBJ databases">
        <title>Genome public.</title>
        <authorList>
            <person name="Liu C."/>
            <person name="Sun Q."/>
        </authorList>
    </citation>
    <scope>NUCLEOTIDE SEQUENCE</scope>
    <source>
        <strain evidence="1">BX1005</strain>
    </source>
</reference>
<dbReference type="EMBL" id="JACOPH010000002">
    <property type="protein sequence ID" value="MBC5713390.1"/>
    <property type="molecule type" value="Genomic_DNA"/>
</dbReference>
<sequence>MINPAKLFQIKNMWDRFTKNHPKFPKFLQAAAQASIGEGTVLEVKIIKPDGDSIASNIKLTADDMELLNEITNMAREN</sequence>
<name>A0A923LM34_9FIRM</name>
<dbReference type="Proteomes" id="UP000606720">
    <property type="component" value="Unassembled WGS sequence"/>
</dbReference>
<dbReference type="AlphaFoldDB" id="A0A923LM34"/>
<accession>A0A923LM34</accession>
<evidence type="ECO:0000313" key="2">
    <source>
        <dbReference type="Proteomes" id="UP000606720"/>
    </source>
</evidence>
<organism evidence="1 2">
    <name type="scientific">Roseburia zhanii</name>
    <dbReference type="NCBI Taxonomy" id="2763064"/>
    <lineage>
        <taxon>Bacteria</taxon>
        <taxon>Bacillati</taxon>
        <taxon>Bacillota</taxon>
        <taxon>Clostridia</taxon>
        <taxon>Lachnospirales</taxon>
        <taxon>Lachnospiraceae</taxon>
        <taxon>Roseburia</taxon>
    </lineage>
</organism>
<keyword evidence="2" id="KW-1185">Reference proteome</keyword>
<proteinExistence type="predicted"/>
<dbReference type="RefSeq" id="WP_178050609.1">
    <property type="nucleotide sequence ID" value="NZ_JACOPH010000002.1"/>
</dbReference>